<comment type="caution">
    <text evidence="2">The sequence shown here is derived from an EMBL/GenBank/DDBJ whole genome shotgun (WGS) entry which is preliminary data.</text>
</comment>
<dbReference type="EMBL" id="JAKKPZ010000005">
    <property type="protein sequence ID" value="KAI1720933.1"/>
    <property type="molecule type" value="Genomic_DNA"/>
</dbReference>
<protein>
    <submittedName>
        <fullName evidence="2">Uncharacterized protein</fullName>
    </submittedName>
</protein>
<evidence type="ECO:0000313" key="3">
    <source>
        <dbReference type="Proteomes" id="UP001201812"/>
    </source>
</evidence>
<feature type="region of interest" description="Disordered" evidence="1">
    <location>
        <begin position="1"/>
        <end position="27"/>
    </location>
</feature>
<gene>
    <name evidence="2" type="ORF">DdX_05183</name>
</gene>
<evidence type="ECO:0000313" key="2">
    <source>
        <dbReference type="EMBL" id="KAI1720933.1"/>
    </source>
</evidence>
<accession>A0AAD4N7N1</accession>
<feature type="compositionally biased region" description="Acidic residues" evidence="1">
    <location>
        <begin position="135"/>
        <end position="150"/>
    </location>
</feature>
<keyword evidence="3" id="KW-1185">Reference proteome</keyword>
<dbReference type="Proteomes" id="UP001201812">
    <property type="component" value="Unassembled WGS sequence"/>
</dbReference>
<name>A0AAD4N7N1_9BILA</name>
<proteinExistence type="predicted"/>
<dbReference type="AlphaFoldDB" id="A0AAD4N7N1"/>
<feature type="region of interest" description="Disordered" evidence="1">
    <location>
        <begin position="129"/>
        <end position="150"/>
    </location>
</feature>
<organism evidence="2 3">
    <name type="scientific">Ditylenchus destructor</name>
    <dbReference type="NCBI Taxonomy" id="166010"/>
    <lineage>
        <taxon>Eukaryota</taxon>
        <taxon>Metazoa</taxon>
        <taxon>Ecdysozoa</taxon>
        <taxon>Nematoda</taxon>
        <taxon>Chromadorea</taxon>
        <taxon>Rhabditida</taxon>
        <taxon>Tylenchina</taxon>
        <taxon>Tylenchomorpha</taxon>
        <taxon>Sphaerularioidea</taxon>
        <taxon>Anguinidae</taxon>
        <taxon>Anguininae</taxon>
        <taxon>Ditylenchus</taxon>
    </lineage>
</organism>
<evidence type="ECO:0000256" key="1">
    <source>
        <dbReference type="SAM" id="MobiDB-lite"/>
    </source>
</evidence>
<reference evidence="2" key="1">
    <citation type="submission" date="2022-01" db="EMBL/GenBank/DDBJ databases">
        <title>Genome Sequence Resource for Two Populations of Ditylenchus destructor, the Migratory Endoparasitic Phytonematode.</title>
        <authorList>
            <person name="Zhang H."/>
            <person name="Lin R."/>
            <person name="Xie B."/>
        </authorList>
    </citation>
    <scope>NUCLEOTIDE SEQUENCE</scope>
    <source>
        <strain evidence="2">BazhouSP</strain>
    </source>
</reference>
<sequence>MSGETYTESESMDRTMERSVSTESEETPPYVNACFDEMENQQVTCVEFDSTAMSQLSGNELSQLAENELSQLSGNELSPIKSEACLHEQQNHQDAYAELSCNIVALMNGQTSTALGAYLERFCSSQRMESVTETNEQDESNTNDDENGNFDTADECLEIIWNDKLALEGINQNSQSNSDDDDSRYKCFNALMGRNNKTVLKLQTVDGQIITYNSWTRLKEKLRGYHYPIDQVILQDVVFSSKVMDFFRSVDPVLFTKEMCFNLIDFSKAHAPSAEIAFIDLFQKHFHPKWVQFEGLKGILSEFFARATVDYSLLNSANTIKFLDSINNADPFMLDNDFILRFLHSDKHTSPKKRLIIHHKFLGKNTLKGIWSMLLEKFANDSVPSNPFVFSIQCDNVFEHLVWRCEYNAKTKEELMVTQIAFRRHTGAETAMRYDHNPNGFKVSIVRRAHCRRLRDRKYFRREE</sequence>